<dbReference type="PANTHER" id="PTHR10963">
    <property type="entry name" value="GLYCOSYL HYDROLASE-RELATED"/>
    <property type="match status" value="1"/>
</dbReference>
<dbReference type="PROSITE" id="PS51762">
    <property type="entry name" value="GH16_2"/>
    <property type="match status" value="1"/>
</dbReference>
<feature type="domain" description="GH16" evidence="3">
    <location>
        <begin position="223"/>
        <end position="470"/>
    </location>
</feature>
<dbReference type="AlphaFoldDB" id="A0A7C3PST1"/>
<dbReference type="SUPFAM" id="SSF49899">
    <property type="entry name" value="Concanavalin A-like lectins/glucanases"/>
    <property type="match status" value="1"/>
</dbReference>
<evidence type="ECO:0000256" key="2">
    <source>
        <dbReference type="ARBA" id="ARBA00022801"/>
    </source>
</evidence>
<dbReference type="EMBL" id="DTDV01000006">
    <property type="protein sequence ID" value="HGK23187.1"/>
    <property type="molecule type" value="Genomic_DNA"/>
</dbReference>
<dbReference type="CDD" id="cd08023">
    <property type="entry name" value="GH16_laminarinase_like"/>
    <property type="match status" value="1"/>
</dbReference>
<evidence type="ECO:0000313" key="4">
    <source>
        <dbReference type="EMBL" id="HGK23187.1"/>
    </source>
</evidence>
<keyword evidence="2 4" id="KW-0378">Hydrolase</keyword>
<name>A0A7C3PST1_DICTH</name>
<protein>
    <submittedName>
        <fullName evidence="4">Glycosyl hydrolase family protein</fullName>
    </submittedName>
</protein>
<dbReference type="InterPro" id="IPR008979">
    <property type="entry name" value="Galactose-bd-like_sf"/>
</dbReference>
<dbReference type="Pfam" id="PF02018">
    <property type="entry name" value="CBM_4_9"/>
    <property type="match status" value="2"/>
</dbReference>
<evidence type="ECO:0000259" key="3">
    <source>
        <dbReference type="PROSITE" id="PS51762"/>
    </source>
</evidence>
<evidence type="ECO:0000256" key="1">
    <source>
        <dbReference type="ARBA" id="ARBA00006865"/>
    </source>
</evidence>
<reference evidence="4" key="1">
    <citation type="journal article" date="2020" name="mSystems">
        <title>Genome- and Community-Level Interaction Insights into Carbon Utilization and Element Cycling Functions of Hydrothermarchaeota in Hydrothermal Sediment.</title>
        <authorList>
            <person name="Zhou Z."/>
            <person name="Liu Y."/>
            <person name="Xu W."/>
            <person name="Pan J."/>
            <person name="Luo Z.H."/>
            <person name="Li M."/>
        </authorList>
    </citation>
    <scope>NUCLEOTIDE SEQUENCE [LARGE SCALE GENOMIC DNA]</scope>
    <source>
        <strain evidence="4">SpSt-70</strain>
    </source>
</reference>
<dbReference type="Gene3D" id="2.60.120.260">
    <property type="entry name" value="Galactose-binding domain-like"/>
    <property type="match status" value="2"/>
</dbReference>
<dbReference type="InterPro" id="IPR050546">
    <property type="entry name" value="Glycosyl_Hydrlase_16"/>
</dbReference>
<dbReference type="PROSITE" id="PS51257">
    <property type="entry name" value="PROKAR_LIPOPROTEIN"/>
    <property type="match status" value="1"/>
</dbReference>
<organism evidence="4">
    <name type="scientific">Dictyoglomus thermophilum</name>
    <dbReference type="NCBI Taxonomy" id="14"/>
    <lineage>
        <taxon>Bacteria</taxon>
        <taxon>Pseudomonadati</taxon>
        <taxon>Dictyoglomota</taxon>
        <taxon>Dictyoglomia</taxon>
        <taxon>Dictyoglomales</taxon>
        <taxon>Dictyoglomaceae</taxon>
        <taxon>Dictyoglomus</taxon>
    </lineage>
</organism>
<dbReference type="SUPFAM" id="SSF49785">
    <property type="entry name" value="Galactose-binding domain-like"/>
    <property type="match status" value="2"/>
</dbReference>
<dbReference type="GO" id="GO:0004553">
    <property type="term" value="F:hydrolase activity, hydrolyzing O-glycosyl compounds"/>
    <property type="evidence" value="ECO:0007669"/>
    <property type="project" value="InterPro"/>
</dbReference>
<dbReference type="Gene3D" id="2.60.120.200">
    <property type="match status" value="1"/>
</dbReference>
<dbReference type="InterPro" id="IPR003305">
    <property type="entry name" value="CenC_carb-bd"/>
</dbReference>
<dbReference type="InterPro" id="IPR000757">
    <property type="entry name" value="Beta-glucanase-like"/>
</dbReference>
<accession>A0A7C3PST1</accession>
<dbReference type="InterPro" id="IPR013320">
    <property type="entry name" value="ConA-like_dom_sf"/>
</dbReference>
<dbReference type="Pfam" id="PF00722">
    <property type="entry name" value="Glyco_hydro_16"/>
    <property type="match status" value="1"/>
</dbReference>
<dbReference type="GO" id="GO:0005975">
    <property type="term" value="P:carbohydrate metabolic process"/>
    <property type="evidence" value="ECO:0007669"/>
    <property type="project" value="InterPro"/>
</dbReference>
<proteinExistence type="inferred from homology"/>
<comment type="similarity">
    <text evidence="1">Belongs to the glycosyl hydrolase 16 family.</text>
</comment>
<sequence length="629" mass="70648">MKRYFSLLLLTLLILLIAGCAPRIQASTEVNILQNGDFSKPLIYISDTYPELPNGDFNTQGTWLFRTGDGAVATGTVENGVLKVEITNGGPNTWSVQLLQSPITVEYLGIYRVSFEAWATKDRKIGVKIGANGYKGWTPYNPPPSGQPADQSGGYAIDITTQRQTYTFEFTMKQATDTAARFEFQLGRDDGTIYIDNVKLVKVGTAEPPPPPPALGQKYWYEVAWEENFDNNTIDENTWSFEIGNGGPNLPGWGNAELEYYKKENAYVENGVLVIEAKQETVTADDNQDGTPETYNYTSARMKTQGKFDVKFGRIEFRAKLPKGKGIWPALWMLGENITQVGWPTCGEIDVMELLGHEPNKVYGTIHGPGYSGASGKGGNYTLPSGDFSQDFHIFAIEWDPIGISWYVDDQKFFTITRTEVPGDWVFDHPFFIIMNVAVGGYWPGYPDNTTVFPQKMYVDYIKVYKGVTMEEINNGTFEFPFTNDQTNWPDDWFLWYGSPYGMGGTATATIDTANKMAIVDVTDTGWESWHVQFNQWVGLTAGNTYRLTFQAKADTPRDINVKFLNPTTYALYANTTCNLTTNWQTFTLEFTFNNNQDPRANLSFELGKTSNPATGKVYFKDVKLEKVQ</sequence>
<comment type="caution">
    <text evidence="4">The sequence shown here is derived from an EMBL/GenBank/DDBJ whole genome shotgun (WGS) entry which is preliminary data.</text>
</comment>
<gene>
    <name evidence="4" type="ORF">ENU78_01860</name>
</gene>
<dbReference type="PANTHER" id="PTHR10963:SF55">
    <property type="entry name" value="GLYCOSIDE HYDROLASE FAMILY 16 PROTEIN"/>
    <property type="match status" value="1"/>
</dbReference>